<dbReference type="SMART" id="SM00186">
    <property type="entry name" value="FBG"/>
    <property type="match status" value="1"/>
</dbReference>
<protein>
    <recommendedName>
        <fullName evidence="1">Fibrinogen C-terminal domain-containing protein</fullName>
    </recommendedName>
</protein>
<dbReference type="PANTHER" id="PTHR19143">
    <property type="entry name" value="FIBRINOGEN/TENASCIN/ANGIOPOEITIN"/>
    <property type="match status" value="1"/>
</dbReference>
<evidence type="ECO:0000313" key="3">
    <source>
        <dbReference type="Proteomes" id="UP001286313"/>
    </source>
</evidence>
<dbReference type="InterPro" id="IPR036056">
    <property type="entry name" value="Fibrinogen-like_C"/>
</dbReference>
<dbReference type="Proteomes" id="UP001286313">
    <property type="component" value="Unassembled WGS sequence"/>
</dbReference>
<evidence type="ECO:0000313" key="2">
    <source>
        <dbReference type="EMBL" id="KAK3857937.1"/>
    </source>
</evidence>
<dbReference type="InterPro" id="IPR050373">
    <property type="entry name" value="Fibrinogen_C-term_domain"/>
</dbReference>
<name>A0AAE1EMK2_PETCI</name>
<dbReference type="PROSITE" id="PS51406">
    <property type="entry name" value="FIBRINOGEN_C_2"/>
    <property type="match status" value="1"/>
</dbReference>
<reference evidence="2" key="1">
    <citation type="submission" date="2023-10" db="EMBL/GenBank/DDBJ databases">
        <title>Genome assemblies of two species of porcelain crab, Petrolisthes cinctipes and Petrolisthes manimaculis (Anomura: Porcellanidae).</title>
        <authorList>
            <person name="Angst P."/>
        </authorList>
    </citation>
    <scope>NUCLEOTIDE SEQUENCE</scope>
    <source>
        <strain evidence="2">PB745_01</strain>
        <tissue evidence="2">Gill</tissue>
    </source>
</reference>
<gene>
    <name evidence="2" type="ORF">Pcinc_035845</name>
</gene>
<feature type="non-terminal residue" evidence="2">
    <location>
        <position position="203"/>
    </location>
</feature>
<proteinExistence type="predicted"/>
<keyword evidence="3" id="KW-1185">Reference proteome</keyword>
<dbReference type="Pfam" id="PF00147">
    <property type="entry name" value="Fibrinogen_C"/>
    <property type="match status" value="1"/>
</dbReference>
<evidence type="ECO:0000259" key="1">
    <source>
        <dbReference type="PROSITE" id="PS51406"/>
    </source>
</evidence>
<feature type="domain" description="Fibrinogen C-terminal" evidence="1">
    <location>
        <begin position="1"/>
        <end position="202"/>
    </location>
</feature>
<dbReference type="Gene3D" id="3.90.215.10">
    <property type="entry name" value="Gamma Fibrinogen, chain A, domain 1"/>
    <property type="match status" value="1"/>
</dbReference>
<dbReference type="InterPro" id="IPR002181">
    <property type="entry name" value="Fibrinogen_a/b/g_C_dom"/>
</dbReference>
<organism evidence="2 3">
    <name type="scientific">Petrolisthes cinctipes</name>
    <name type="common">Flat porcelain crab</name>
    <dbReference type="NCBI Taxonomy" id="88211"/>
    <lineage>
        <taxon>Eukaryota</taxon>
        <taxon>Metazoa</taxon>
        <taxon>Ecdysozoa</taxon>
        <taxon>Arthropoda</taxon>
        <taxon>Crustacea</taxon>
        <taxon>Multicrustacea</taxon>
        <taxon>Malacostraca</taxon>
        <taxon>Eumalacostraca</taxon>
        <taxon>Eucarida</taxon>
        <taxon>Decapoda</taxon>
        <taxon>Pleocyemata</taxon>
        <taxon>Anomura</taxon>
        <taxon>Galatheoidea</taxon>
        <taxon>Porcellanidae</taxon>
        <taxon>Petrolisthes</taxon>
    </lineage>
</organism>
<accession>A0AAE1EMK2</accession>
<dbReference type="GO" id="GO:0005615">
    <property type="term" value="C:extracellular space"/>
    <property type="evidence" value="ECO:0007669"/>
    <property type="project" value="TreeGrafter"/>
</dbReference>
<comment type="caution">
    <text evidence="2">The sequence shown here is derived from an EMBL/GenBank/DDBJ whole genome shotgun (WGS) entry which is preliminary data.</text>
</comment>
<dbReference type="InterPro" id="IPR014716">
    <property type="entry name" value="Fibrinogen_a/b/g_C_1"/>
</dbReference>
<dbReference type="EMBL" id="JAWQEG010005464">
    <property type="protein sequence ID" value="KAK3857937.1"/>
    <property type="molecule type" value="Genomic_DNA"/>
</dbReference>
<sequence>CGVIIQRVVEGGRWCWLGFNRLTKRTSAGDGPSIRLDLATPTGEHWLGLDALHVMTKSRLQELRVNITDWHNNTAWAEWKEFNVASESDKYQLTVVRYTSDSLAGDALKWHNGMKFSTPDHDNDVLLGGHCAKKNDGGWWYRGYRGCYQAHPTGRYQVNPGDPPKVTVNSRNFELGPVLVWQNWRGESYYPRTLFLMFRPARN</sequence>
<dbReference type="SUPFAM" id="SSF56496">
    <property type="entry name" value="Fibrinogen C-terminal domain-like"/>
    <property type="match status" value="1"/>
</dbReference>
<dbReference type="AlphaFoldDB" id="A0AAE1EMK2"/>